<sequence>MSKISKGFIFTIGLLFVAYINGCIPFYSVPTLQQMLWITGYAQSYINNGFSIYANNFGYPHDAAIAFGLALSYPCSMLMYLGFKAPDAYSICIFIYVLIGYLSCYQLSKLFGNRYFESILLSVAWLSQPVIYMHAGYSGLAVGILLLPMYMLCSLIYFRIFIYRSYIYKYIPVVYFLVCILAVFMDGYTFVMFACASTFIAIYSYLYGAFKKPWLIILYHVLCFFCAYLLYTSFVKLSYYSPSSNSFFRAWGIDLSFYIIPTQGVLWLPDLLNVSVARSENLFFGDSSVWTTAFSLPLIIFSLLSAWIVLVENKLKKYFVICFMLIALFSFYMSLGPSLKLFSFKPEGVTTSLMDSHYAIMPTGSIILDQLPGFNNMRTPYRWEALLFASFWMIFVMGLSCATKRKKSLLLFGIVIVIGFNIPSIKVIKSYYNNEKEFVKIQKPIKELKKIVSINQKVVFLPIGNDFMVNYLASSLDIKAYNIGGDKNLAIAQNNWPILVKDLTNDLSYNKIIAALLYGGVDNIILSWYDLKWPLWDHLEFRSNFDDILQELSQKKYVTIHKSGGFISIQVNKEAAMKDRKLCFSPYCIEKQNFSNYKNTLVGHHEAGDLVSKYETGFLLFGPYSIVNKGTYKFTIYGSSNSKHKDDNCGWIDIYSGEKQKEYARQNIEKENDKVIDSGIVNITEDVTDLELRVFSNGNCAITIRGYKLKNIGK</sequence>
<comment type="caution">
    <text evidence="2">The sequence shown here is derived from an EMBL/GenBank/DDBJ whole genome shotgun (WGS) entry which is preliminary data.</text>
</comment>
<gene>
    <name evidence="2" type="ORF">ACFPDQ_06290</name>
</gene>
<evidence type="ECO:0000313" key="2">
    <source>
        <dbReference type="EMBL" id="MFC4892655.1"/>
    </source>
</evidence>
<feature type="transmembrane region" description="Helical" evidence="1">
    <location>
        <begin position="88"/>
        <end position="108"/>
    </location>
</feature>
<accession>A0ABV9TBY4</accession>
<organism evidence="2 3">
    <name type="scientific">Pseudofrancisella aestuarii</name>
    <dbReference type="NCBI Taxonomy" id="2670347"/>
    <lineage>
        <taxon>Bacteria</taxon>
        <taxon>Pseudomonadati</taxon>
        <taxon>Pseudomonadota</taxon>
        <taxon>Gammaproteobacteria</taxon>
        <taxon>Thiotrichales</taxon>
        <taxon>Francisellaceae</taxon>
        <taxon>Pseudofrancisella</taxon>
    </lineage>
</organism>
<feature type="transmembrane region" description="Helical" evidence="1">
    <location>
        <begin position="7"/>
        <end position="29"/>
    </location>
</feature>
<dbReference type="RefSeq" id="WP_119330018.1">
    <property type="nucleotide sequence ID" value="NZ_JBHSJH010000002.1"/>
</dbReference>
<feature type="transmembrane region" description="Helical" evidence="1">
    <location>
        <begin position="381"/>
        <end position="402"/>
    </location>
</feature>
<keyword evidence="1" id="KW-0472">Membrane</keyword>
<keyword evidence="1" id="KW-0812">Transmembrane</keyword>
<dbReference type="EMBL" id="JBHSJH010000002">
    <property type="protein sequence ID" value="MFC4892655.1"/>
    <property type="molecule type" value="Genomic_DNA"/>
</dbReference>
<feature type="transmembrane region" description="Helical" evidence="1">
    <location>
        <begin position="63"/>
        <end position="82"/>
    </location>
</feature>
<feature type="transmembrane region" description="Helical" evidence="1">
    <location>
        <begin position="214"/>
        <end position="235"/>
    </location>
</feature>
<feature type="transmembrane region" description="Helical" evidence="1">
    <location>
        <begin position="247"/>
        <end position="268"/>
    </location>
</feature>
<feature type="transmembrane region" description="Helical" evidence="1">
    <location>
        <begin position="140"/>
        <end position="162"/>
    </location>
</feature>
<dbReference type="Proteomes" id="UP001595926">
    <property type="component" value="Unassembled WGS sequence"/>
</dbReference>
<evidence type="ECO:0000256" key="1">
    <source>
        <dbReference type="SAM" id="Phobius"/>
    </source>
</evidence>
<feature type="transmembrane region" description="Helical" evidence="1">
    <location>
        <begin position="174"/>
        <end position="202"/>
    </location>
</feature>
<protein>
    <recommendedName>
        <fullName evidence="4">YfhO family protein</fullName>
    </recommendedName>
</protein>
<keyword evidence="3" id="KW-1185">Reference proteome</keyword>
<keyword evidence="1" id="KW-1133">Transmembrane helix</keyword>
<evidence type="ECO:0008006" key="4">
    <source>
        <dbReference type="Google" id="ProtNLM"/>
    </source>
</evidence>
<proteinExistence type="predicted"/>
<feature type="transmembrane region" description="Helical" evidence="1">
    <location>
        <begin position="409"/>
        <end position="428"/>
    </location>
</feature>
<name>A0ABV9TBY4_9GAMM</name>
<feature type="transmembrane region" description="Helical" evidence="1">
    <location>
        <begin position="288"/>
        <end position="311"/>
    </location>
</feature>
<evidence type="ECO:0000313" key="3">
    <source>
        <dbReference type="Proteomes" id="UP001595926"/>
    </source>
</evidence>
<reference evidence="3" key="1">
    <citation type="journal article" date="2019" name="Int. J. Syst. Evol. Microbiol.">
        <title>The Global Catalogue of Microorganisms (GCM) 10K type strain sequencing project: providing services to taxonomists for standard genome sequencing and annotation.</title>
        <authorList>
            <consortium name="The Broad Institute Genomics Platform"/>
            <consortium name="The Broad Institute Genome Sequencing Center for Infectious Disease"/>
            <person name="Wu L."/>
            <person name="Ma J."/>
        </authorList>
    </citation>
    <scope>NUCLEOTIDE SEQUENCE [LARGE SCALE GENOMIC DNA]</scope>
    <source>
        <strain evidence="3">CGMCC 1.13718</strain>
    </source>
</reference>
<feature type="transmembrane region" description="Helical" evidence="1">
    <location>
        <begin position="318"/>
        <end position="335"/>
    </location>
</feature>